<gene>
    <name evidence="2" type="ORF">MAMT_01893</name>
</gene>
<evidence type="ECO:0000259" key="1">
    <source>
        <dbReference type="Pfam" id="PF02470"/>
    </source>
</evidence>
<dbReference type="InterPro" id="IPR003399">
    <property type="entry name" value="Mce/MlaD"/>
</dbReference>
<evidence type="ECO:0000313" key="3">
    <source>
        <dbReference type="Proteomes" id="UP000334923"/>
    </source>
</evidence>
<evidence type="ECO:0000313" key="2">
    <source>
        <dbReference type="EMBL" id="VVM07740.1"/>
    </source>
</evidence>
<dbReference type="InterPro" id="IPR052336">
    <property type="entry name" value="MlaD_Phospholipid_Transporter"/>
</dbReference>
<dbReference type="Pfam" id="PF02470">
    <property type="entry name" value="MlaD"/>
    <property type="match status" value="1"/>
</dbReference>
<proteinExistence type="predicted"/>
<name>A0A5E6MIH8_9BACT</name>
<dbReference type="AlphaFoldDB" id="A0A5E6MIH8"/>
<dbReference type="PANTHER" id="PTHR33371">
    <property type="entry name" value="INTERMEMBRANE PHOSPHOLIPID TRANSPORT SYSTEM BINDING PROTEIN MLAD-RELATED"/>
    <property type="match status" value="1"/>
</dbReference>
<protein>
    <recommendedName>
        <fullName evidence="1">Mce/MlaD domain-containing protein</fullName>
    </recommendedName>
</protein>
<dbReference type="Proteomes" id="UP000334923">
    <property type="component" value="Unassembled WGS sequence"/>
</dbReference>
<keyword evidence="3" id="KW-1185">Reference proteome</keyword>
<dbReference type="RefSeq" id="WP_178087050.1">
    <property type="nucleotide sequence ID" value="NZ_CABFVA020000111.1"/>
</dbReference>
<dbReference type="EMBL" id="CABFVA020000111">
    <property type="protein sequence ID" value="VVM07740.1"/>
    <property type="molecule type" value="Genomic_DNA"/>
</dbReference>
<reference evidence="2 3" key="1">
    <citation type="submission" date="2019-09" db="EMBL/GenBank/DDBJ databases">
        <authorList>
            <person name="Cremers G."/>
        </authorList>
    </citation>
    <scope>NUCLEOTIDE SEQUENCE [LARGE SCALE GENOMIC DNA]</scope>
    <source>
        <strain evidence="2">4A</strain>
    </source>
</reference>
<dbReference type="PANTHER" id="PTHR33371:SF4">
    <property type="entry name" value="INTERMEMBRANE PHOSPHOLIPID TRANSPORT SYSTEM BINDING PROTEIN MLAD"/>
    <property type="match status" value="1"/>
</dbReference>
<sequence>MNRKVKDIKIGLFVLVSAALLVAGLLAFGLRDLFVKHDYIETYVAGGVTGLSVGSPILLDGVPIGKVTEITFSWLAYPPHREHLVVVVGEVNSGVAQGKTREEQERNLQEAIDHGMRARIQGQGITGTSVVALEYVNPKRFPPLSVPWEPKHYYIPSAPGQFKDIVQEVETLLQKLGAVDFPALGASANGLLGELRHTNEQIKILLDETTTTLASGNLPQLFETTDRTLLQVRDTSAAMSEMIQDLRRYPAGFLFGQPPPRSPSLQGSNR</sequence>
<feature type="domain" description="Mce/MlaD" evidence="1">
    <location>
        <begin position="48"/>
        <end position="134"/>
    </location>
</feature>
<accession>A0A5E6MIH8</accession>
<organism evidence="2 3">
    <name type="scientific">Methylacidimicrobium tartarophylax</name>
    <dbReference type="NCBI Taxonomy" id="1041768"/>
    <lineage>
        <taxon>Bacteria</taxon>
        <taxon>Pseudomonadati</taxon>
        <taxon>Verrucomicrobiota</taxon>
        <taxon>Methylacidimicrobium</taxon>
    </lineage>
</organism>